<dbReference type="PANTHER" id="PTHR33359">
    <property type="entry name" value="MOLYBDOPTERIN SYNTHASE SULFUR CARRIER SUBUNIT"/>
    <property type="match status" value="1"/>
</dbReference>
<gene>
    <name evidence="2" type="ORF">MNBD_GAMMA21-2298</name>
</gene>
<dbReference type="GO" id="GO:0000166">
    <property type="term" value="F:nucleotide binding"/>
    <property type="evidence" value="ECO:0007669"/>
    <property type="project" value="UniProtKB-KW"/>
</dbReference>
<dbReference type="UniPathway" id="UPA00344"/>
<evidence type="ECO:0000256" key="1">
    <source>
        <dbReference type="ARBA" id="ARBA00022741"/>
    </source>
</evidence>
<dbReference type="CDD" id="cd00754">
    <property type="entry name" value="Ubl_MoaD"/>
    <property type="match status" value="1"/>
</dbReference>
<dbReference type="GO" id="GO:0006777">
    <property type="term" value="P:Mo-molybdopterin cofactor biosynthetic process"/>
    <property type="evidence" value="ECO:0007669"/>
    <property type="project" value="InterPro"/>
</dbReference>
<keyword evidence="1" id="KW-0547">Nucleotide-binding</keyword>
<dbReference type="InterPro" id="IPR016155">
    <property type="entry name" value="Mopterin_synth/thiamin_S_b"/>
</dbReference>
<dbReference type="AlphaFoldDB" id="A0A3B1A525"/>
<dbReference type="Pfam" id="PF02597">
    <property type="entry name" value="ThiS"/>
    <property type="match status" value="1"/>
</dbReference>
<dbReference type="InterPro" id="IPR003749">
    <property type="entry name" value="ThiS/MoaD-like"/>
</dbReference>
<evidence type="ECO:0000313" key="2">
    <source>
        <dbReference type="EMBL" id="VAX00839.1"/>
    </source>
</evidence>
<dbReference type="EMBL" id="UOFR01000079">
    <property type="protein sequence ID" value="VAX00839.1"/>
    <property type="molecule type" value="Genomic_DNA"/>
</dbReference>
<dbReference type="InterPro" id="IPR044672">
    <property type="entry name" value="MOCS2A"/>
</dbReference>
<dbReference type="Gene3D" id="3.10.20.30">
    <property type="match status" value="1"/>
</dbReference>
<dbReference type="NCBIfam" id="TIGR01682">
    <property type="entry name" value="moaD"/>
    <property type="match status" value="1"/>
</dbReference>
<dbReference type="GO" id="GO:1990133">
    <property type="term" value="C:molybdopterin adenylyltransferase complex"/>
    <property type="evidence" value="ECO:0007669"/>
    <property type="project" value="TreeGrafter"/>
</dbReference>
<reference evidence="2" key="1">
    <citation type="submission" date="2018-06" db="EMBL/GenBank/DDBJ databases">
        <authorList>
            <person name="Zhirakovskaya E."/>
        </authorList>
    </citation>
    <scope>NUCLEOTIDE SEQUENCE</scope>
</reference>
<accession>A0A3B1A525</accession>
<dbReference type="InterPro" id="IPR012675">
    <property type="entry name" value="Beta-grasp_dom_sf"/>
</dbReference>
<dbReference type="SUPFAM" id="SSF54285">
    <property type="entry name" value="MoaD/ThiS"/>
    <property type="match status" value="1"/>
</dbReference>
<organism evidence="2">
    <name type="scientific">hydrothermal vent metagenome</name>
    <dbReference type="NCBI Taxonomy" id="652676"/>
    <lineage>
        <taxon>unclassified sequences</taxon>
        <taxon>metagenomes</taxon>
        <taxon>ecological metagenomes</taxon>
    </lineage>
</organism>
<protein>
    <submittedName>
        <fullName evidence="2">Molybdopterin synthase sulfur carrier subunit</fullName>
    </submittedName>
</protein>
<dbReference type="PANTHER" id="PTHR33359:SF1">
    <property type="entry name" value="MOLYBDOPTERIN SYNTHASE SULFUR CARRIER SUBUNIT"/>
    <property type="match status" value="1"/>
</dbReference>
<proteinExistence type="predicted"/>
<sequence length="77" mass="8271">MSIEVKFFASLRERVGKASDSLEAKSASTVLQVWQQSVGESSFDTNILAAVNMEYVDAEHAVCDGDEVAFFPPVTGG</sequence>
<name>A0A3B1A525_9ZZZZ</name>